<name>A0A645DF15_9ZZZZ</name>
<dbReference type="AlphaFoldDB" id="A0A645DF15"/>
<gene>
    <name evidence="1" type="ORF">SDC9_135037</name>
</gene>
<protein>
    <submittedName>
        <fullName evidence="1">Uncharacterized protein</fullName>
    </submittedName>
</protein>
<proteinExistence type="predicted"/>
<dbReference type="EMBL" id="VSSQ01035656">
    <property type="protein sequence ID" value="MPM87936.1"/>
    <property type="molecule type" value="Genomic_DNA"/>
</dbReference>
<organism evidence="1">
    <name type="scientific">bioreactor metagenome</name>
    <dbReference type="NCBI Taxonomy" id="1076179"/>
    <lineage>
        <taxon>unclassified sequences</taxon>
        <taxon>metagenomes</taxon>
        <taxon>ecological metagenomes</taxon>
    </lineage>
</organism>
<evidence type="ECO:0000313" key="1">
    <source>
        <dbReference type="EMBL" id="MPM87936.1"/>
    </source>
</evidence>
<accession>A0A645DF15</accession>
<sequence length="156" mass="17528">MYRHETDGIAECISYGTAERWYLRFTAEGVGSWVKVQNQIYAPTKYHPALGTGWWNYKDWGGGDFAYVSYLKTSENVVSIQGLLYVEYDYGINNAVIFSLPEGYRPTGTLIFNQRSDSSVEHSRIEIHSDGTVTFNGATNSISWVSLAGITFLAEN</sequence>
<reference evidence="1" key="1">
    <citation type="submission" date="2019-08" db="EMBL/GenBank/DDBJ databases">
        <authorList>
            <person name="Kucharzyk K."/>
            <person name="Murdoch R.W."/>
            <person name="Higgins S."/>
            <person name="Loffler F."/>
        </authorList>
    </citation>
    <scope>NUCLEOTIDE SEQUENCE</scope>
</reference>
<comment type="caution">
    <text evidence="1">The sequence shown here is derived from an EMBL/GenBank/DDBJ whole genome shotgun (WGS) entry which is preliminary data.</text>
</comment>